<dbReference type="Proteomes" id="UP000095210">
    <property type="component" value="Chromosome"/>
</dbReference>
<gene>
    <name evidence="1" type="ORF">TL08_26530</name>
</gene>
<accession>A0AAC9N161</accession>
<keyword evidence="2" id="KW-1185">Reference proteome</keyword>
<evidence type="ECO:0000313" key="1">
    <source>
        <dbReference type="EMBL" id="AOS66075.1"/>
    </source>
</evidence>
<organism evidence="1 2">
    <name type="scientific">Actinoalloteichus hymeniacidonis</name>
    <dbReference type="NCBI Taxonomy" id="340345"/>
    <lineage>
        <taxon>Bacteria</taxon>
        <taxon>Bacillati</taxon>
        <taxon>Actinomycetota</taxon>
        <taxon>Actinomycetes</taxon>
        <taxon>Pseudonocardiales</taxon>
        <taxon>Pseudonocardiaceae</taxon>
        <taxon>Actinoalloteichus</taxon>
    </lineage>
</organism>
<proteinExistence type="predicted"/>
<name>A0AAC9N161_9PSEU</name>
<dbReference type="EMBL" id="CP014859">
    <property type="protein sequence ID" value="AOS66075.1"/>
    <property type="molecule type" value="Genomic_DNA"/>
</dbReference>
<protein>
    <submittedName>
        <fullName evidence="1">Uncharacterized protein</fullName>
    </submittedName>
</protein>
<reference evidence="2" key="1">
    <citation type="submission" date="2016-03" db="EMBL/GenBank/DDBJ databases">
        <title>Complete genome sequence of the type strain Actinoalloteichus hymeniacidonis DSM 45092.</title>
        <authorList>
            <person name="Schaffert L."/>
            <person name="Albersmeier A."/>
            <person name="Winkler A."/>
            <person name="Kalinowski J."/>
            <person name="Zotchev S."/>
            <person name="Ruckert C."/>
        </authorList>
    </citation>
    <scope>NUCLEOTIDE SEQUENCE [LARGE SCALE GENOMIC DNA]</scope>
    <source>
        <strain evidence="2">HPA177(T) (DSM 45092(T))</strain>
    </source>
</reference>
<dbReference type="RefSeq" id="WP_157421322.1">
    <property type="nucleotide sequence ID" value="NZ_CP014859.1"/>
</dbReference>
<evidence type="ECO:0000313" key="2">
    <source>
        <dbReference type="Proteomes" id="UP000095210"/>
    </source>
</evidence>
<dbReference type="AlphaFoldDB" id="A0AAC9N161"/>
<sequence length="141" mass="14539">MLLNGLAGTAAGGLALMVFGIALLWFSFGAPVSVLAGHPHTTAPKPRPPVAEVEHYPADPPPFDDYAYAPVHYDPTAGDALLLRETADDADTDTDDWFSVAAITARCAQTSPAASRTPAGPAGYVTAFSGTLDVPMLKSAA</sequence>
<dbReference type="KEGG" id="ahm:TL08_26530"/>